<keyword evidence="2" id="KW-0472">Membrane</keyword>
<accession>A0A4P7QFE3</accession>
<feature type="region of interest" description="Disordered" evidence="1">
    <location>
        <begin position="143"/>
        <end position="164"/>
    </location>
</feature>
<reference evidence="3 4" key="1">
    <citation type="submission" date="2019-04" db="EMBL/GenBank/DDBJ databases">
        <title>Corynebacterium endometrii sp. nov., isolated from the uterus of a cow with endometritis.</title>
        <authorList>
            <person name="Ballas P."/>
            <person name="Ruckert C."/>
            <person name="Wagener K."/>
            <person name="Drillich M."/>
            <person name="Kaempfer P."/>
            <person name="Busse H.-J."/>
            <person name="Ehling-Schulz M."/>
        </authorList>
    </citation>
    <scope>NUCLEOTIDE SEQUENCE [LARGE SCALE GENOMIC DNA]</scope>
    <source>
        <strain evidence="3 4">LMM-1653</strain>
    </source>
</reference>
<evidence type="ECO:0000256" key="2">
    <source>
        <dbReference type="SAM" id="Phobius"/>
    </source>
</evidence>
<feature type="compositionally biased region" description="Basic and acidic residues" evidence="1">
    <location>
        <begin position="155"/>
        <end position="164"/>
    </location>
</feature>
<evidence type="ECO:0000256" key="1">
    <source>
        <dbReference type="SAM" id="MobiDB-lite"/>
    </source>
</evidence>
<keyword evidence="2" id="KW-0812">Transmembrane</keyword>
<evidence type="ECO:0000313" key="3">
    <source>
        <dbReference type="EMBL" id="QCB27646.1"/>
    </source>
</evidence>
<dbReference type="Proteomes" id="UP000296352">
    <property type="component" value="Chromosome"/>
</dbReference>
<sequence>MLTHPRVRRRLHQLILILYALVMLGMAAMVIGPFLNDRTIEANPGRALATVRDVSTLRTTVDYTDEQGVLHTPAAGLLYPTGLGEGQRVWVLYDRGNPELVKVEGREWTLAVIPALSSAAVASVVAAGLWWAVGAAGRRAEPAGTRINPELGPDSPDRDVKEAQ</sequence>
<evidence type="ECO:0008006" key="5">
    <source>
        <dbReference type="Google" id="ProtNLM"/>
    </source>
</evidence>
<protein>
    <recommendedName>
        <fullName evidence="5">DUF3592 domain-containing protein</fullName>
    </recommendedName>
</protein>
<evidence type="ECO:0000313" key="4">
    <source>
        <dbReference type="Proteomes" id="UP000296352"/>
    </source>
</evidence>
<dbReference type="KEGG" id="cee:CENDO_01720"/>
<gene>
    <name evidence="3" type="ORF">CENDO_01720</name>
</gene>
<proteinExistence type="predicted"/>
<dbReference type="EMBL" id="CP039247">
    <property type="protein sequence ID" value="QCB27646.1"/>
    <property type="molecule type" value="Genomic_DNA"/>
</dbReference>
<dbReference type="AlphaFoldDB" id="A0A4P7QFE3"/>
<name>A0A4P7QFE3_9CORY</name>
<organism evidence="3 4">
    <name type="scientific">Corynebacterium endometrii</name>
    <dbReference type="NCBI Taxonomy" id="2488819"/>
    <lineage>
        <taxon>Bacteria</taxon>
        <taxon>Bacillati</taxon>
        <taxon>Actinomycetota</taxon>
        <taxon>Actinomycetes</taxon>
        <taxon>Mycobacteriales</taxon>
        <taxon>Corynebacteriaceae</taxon>
        <taxon>Corynebacterium</taxon>
    </lineage>
</organism>
<keyword evidence="4" id="KW-1185">Reference proteome</keyword>
<feature type="transmembrane region" description="Helical" evidence="2">
    <location>
        <begin position="108"/>
        <end position="133"/>
    </location>
</feature>
<keyword evidence="2" id="KW-1133">Transmembrane helix</keyword>
<feature type="transmembrane region" description="Helical" evidence="2">
    <location>
        <begin position="14"/>
        <end position="35"/>
    </location>
</feature>